<evidence type="ECO:0000256" key="4">
    <source>
        <dbReference type="ARBA" id="ARBA00022679"/>
    </source>
</evidence>
<dbReference type="GO" id="GO:0005886">
    <property type="term" value="C:plasma membrane"/>
    <property type="evidence" value="ECO:0007669"/>
    <property type="project" value="UniProtKB-SubCell"/>
</dbReference>
<feature type="transmembrane region" description="Helical" evidence="8">
    <location>
        <begin position="12"/>
        <end position="29"/>
    </location>
</feature>
<feature type="transmembrane region" description="Helical" evidence="8">
    <location>
        <begin position="361"/>
        <end position="383"/>
    </location>
</feature>
<dbReference type="GO" id="GO:0016763">
    <property type="term" value="F:pentosyltransferase activity"/>
    <property type="evidence" value="ECO:0007669"/>
    <property type="project" value="TreeGrafter"/>
</dbReference>
<feature type="transmembrane region" description="Helical" evidence="8">
    <location>
        <begin position="198"/>
        <end position="224"/>
    </location>
</feature>
<comment type="subcellular location">
    <subcellularLocation>
        <location evidence="1">Cell membrane</location>
        <topology evidence="1">Multi-pass membrane protein</topology>
    </subcellularLocation>
</comment>
<sequence length="517" mass="59335">MILFKRQISKWLRVLLIFVLVLGILFRFTSLESKAYWDDEAVTSLRLAGSSWKELRASDGQKNSSEEFQYQYLHNKPQTSLIDVFKSSLEDPQVTPLYYFMGYFWVKLFGNSIEAIRSLSAVISVLSLPCMFWLCLELFGSSLTAAIAVILMAISPFEILYAQEARMYSLWTLTTLLSSIAFLRAMRLKTQRSWNVYSVTLLLSLYTHLLSVLVAVGQGIYVVITEKFKLNREFFSYLKASLIGFLFFCPWLLVIIKYPNRVISTTNWTNRPTDLPILNWIRRLNTIFFDPGNIQRDTFHWMDLIQLGIIVLVAYSLYFIVRHQPQKIWLFVLVLGTSTVFITLPSLISGKVLSIIIRYQIPSLIGIQLAVANLIATQILSVSLMKRKIWQAIFVFLILLGIGSNALSSQAQTWWTKPNSDEYIQVASFINKAERPLLIGSYGEGKENSILALSYLLDSDVQIQLLRNSNKISTISGNFSEVFVFNPAEKLLKGLEQQQRYKMNSINEDLKLWTLTE</sequence>
<reference evidence="11" key="1">
    <citation type="journal article" date="2011" name="MBio">
        <title>Novel metabolic attributes of the genus Cyanothece, comprising a group of unicellular nitrogen-fixing Cyanobacteria.</title>
        <authorList>
            <person name="Bandyopadhyay A."/>
            <person name="Elvitigala T."/>
            <person name="Welsh E."/>
            <person name="Stockel J."/>
            <person name="Liberton M."/>
            <person name="Min H."/>
            <person name="Sherman L.A."/>
            <person name="Pakrasi H.B."/>
        </authorList>
    </citation>
    <scope>NUCLEOTIDE SEQUENCE [LARGE SCALE GENOMIC DNA]</scope>
    <source>
        <strain evidence="11">PCC 7424</strain>
    </source>
</reference>
<protein>
    <recommendedName>
        <fullName evidence="9">Glycosyltransferase RgtA/B/C/D-like domain-containing protein</fullName>
    </recommendedName>
</protein>
<evidence type="ECO:0000313" key="11">
    <source>
        <dbReference type="Proteomes" id="UP000002384"/>
    </source>
</evidence>
<feature type="transmembrane region" description="Helical" evidence="8">
    <location>
        <begin position="328"/>
        <end position="349"/>
    </location>
</feature>
<feature type="transmembrane region" description="Helical" evidence="8">
    <location>
        <begin position="236"/>
        <end position="256"/>
    </location>
</feature>
<gene>
    <name evidence="10" type="ordered locus">PCC7424_0281</name>
</gene>
<dbReference type="OrthoDB" id="495800at2"/>
<keyword evidence="2" id="KW-1003">Cell membrane</keyword>
<evidence type="ECO:0000256" key="5">
    <source>
        <dbReference type="ARBA" id="ARBA00022692"/>
    </source>
</evidence>
<feature type="transmembrane region" description="Helical" evidence="8">
    <location>
        <begin position="168"/>
        <end position="186"/>
    </location>
</feature>
<dbReference type="PANTHER" id="PTHR33908">
    <property type="entry name" value="MANNOSYLTRANSFERASE YKCB-RELATED"/>
    <property type="match status" value="1"/>
</dbReference>
<accession>B7KAS7</accession>
<feature type="transmembrane region" description="Helical" evidence="8">
    <location>
        <begin position="304"/>
        <end position="322"/>
    </location>
</feature>
<keyword evidence="11" id="KW-1185">Reference proteome</keyword>
<evidence type="ECO:0000259" key="9">
    <source>
        <dbReference type="Pfam" id="PF13231"/>
    </source>
</evidence>
<dbReference type="AlphaFoldDB" id="B7KAS7"/>
<dbReference type="Pfam" id="PF13231">
    <property type="entry name" value="PMT_2"/>
    <property type="match status" value="1"/>
</dbReference>
<dbReference type="RefSeq" id="WP_012597699.1">
    <property type="nucleotide sequence ID" value="NC_011729.1"/>
</dbReference>
<dbReference type="KEGG" id="cyc:PCC7424_0281"/>
<dbReference type="PANTHER" id="PTHR33908:SF3">
    <property type="entry name" value="UNDECAPRENYL PHOSPHATE-ALPHA-4-AMINO-4-DEOXY-L-ARABINOSE ARABINOSYL TRANSFERASE"/>
    <property type="match status" value="1"/>
</dbReference>
<evidence type="ECO:0000256" key="2">
    <source>
        <dbReference type="ARBA" id="ARBA00022475"/>
    </source>
</evidence>
<evidence type="ECO:0000256" key="8">
    <source>
        <dbReference type="SAM" id="Phobius"/>
    </source>
</evidence>
<feature type="transmembrane region" description="Helical" evidence="8">
    <location>
        <begin position="389"/>
        <end position="407"/>
    </location>
</feature>
<keyword evidence="3" id="KW-0328">Glycosyltransferase</keyword>
<proteinExistence type="predicted"/>
<keyword evidence="5 8" id="KW-0812">Transmembrane</keyword>
<dbReference type="InterPro" id="IPR050297">
    <property type="entry name" value="LipidA_mod_glycosyltrf_83"/>
</dbReference>
<dbReference type="STRING" id="65393.PCC7424_0281"/>
<dbReference type="EMBL" id="CP001291">
    <property type="protein sequence ID" value="ACK68749.1"/>
    <property type="molecule type" value="Genomic_DNA"/>
</dbReference>
<keyword evidence="6 8" id="KW-1133">Transmembrane helix</keyword>
<dbReference type="GO" id="GO:0009103">
    <property type="term" value="P:lipopolysaccharide biosynthetic process"/>
    <property type="evidence" value="ECO:0007669"/>
    <property type="project" value="UniProtKB-ARBA"/>
</dbReference>
<evidence type="ECO:0000256" key="6">
    <source>
        <dbReference type="ARBA" id="ARBA00022989"/>
    </source>
</evidence>
<dbReference type="GO" id="GO:0010041">
    <property type="term" value="P:response to iron(III) ion"/>
    <property type="evidence" value="ECO:0007669"/>
    <property type="project" value="TreeGrafter"/>
</dbReference>
<dbReference type="eggNOG" id="COG5305">
    <property type="taxonomic scope" value="Bacteria"/>
</dbReference>
<feature type="domain" description="Glycosyltransferase RgtA/B/C/D-like" evidence="9">
    <location>
        <begin position="95"/>
        <end position="252"/>
    </location>
</feature>
<evidence type="ECO:0000256" key="1">
    <source>
        <dbReference type="ARBA" id="ARBA00004651"/>
    </source>
</evidence>
<dbReference type="InterPro" id="IPR038731">
    <property type="entry name" value="RgtA/B/C-like"/>
</dbReference>
<keyword evidence="4" id="KW-0808">Transferase</keyword>
<organism evidence="10 11">
    <name type="scientific">Gloeothece citriformis (strain PCC 7424)</name>
    <name type="common">Cyanothece sp. (strain PCC 7424)</name>
    <dbReference type="NCBI Taxonomy" id="65393"/>
    <lineage>
        <taxon>Bacteria</taxon>
        <taxon>Bacillati</taxon>
        <taxon>Cyanobacteriota</taxon>
        <taxon>Cyanophyceae</taxon>
        <taxon>Oscillatoriophycideae</taxon>
        <taxon>Chroococcales</taxon>
        <taxon>Aphanothecaceae</taxon>
        <taxon>Gloeothece</taxon>
        <taxon>Gloeothece citriformis</taxon>
    </lineage>
</organism>
<evidence type="ECO:0000256" key="7">
    <source>
        <dbReference type="ARBA" id="ARBA00023136"/>
    </source>
</evidence>
<evidence type="ECO:0000256" key="3">
    <source>
        <dbReference type="ARBA" id="ARBA00022676"/>
    </source>
</evidence>
<keyword evidence="7 8" id="KW-0472">Membrane</keyword>
<name>B7KAS7_GLOC7</name>
<dbReference type="HOGENOM" id="CLU_037292_0_0_3"/>
<dbReference type="Proteomes" id="UP000002384">
    <property type="component" value="Chromosome"/>
</dbReference>
<feature type="transmembrane region" description="Helical" evidence="8">
    <location>
        <begin position="143"/>
        <end position="162"/>
    </location>
</feature>
<evidence type="ECO:0000313" key="10">
    <source>
        <dbReference type="EMBL" id="ACK68749.1"/>
    </source>
</evidence>